<protein>
    <recommendedName>
        <fullName evidence="1">RES domain-containing protein</fullName>
    </recommendedName>
</protein>
<accession>A0A3B0SHK6</accession>
<feature type="domain" description="RES" evidence="1">
    <location>
        <begin position="72"/>
        <end position="208"/>
    </location>
</feature>
<dbReference type="Pfam" id="PF08808">
    <property type="entry name" value="RES"/>
    <property type="match status" value="1"/>
</dbReference>
<evidence type="ECO:0000313" key="2">
    <source>
        <dbReference type="EMBL" id="VAW03840.1"/>
    </source>
</evidence>
<reference evidence="2" key="1">
    <citation type="submission" date="2018-06" db="EMBL/GenBank/DDBJ databases">
        <authorList>
            <person name="Zhirakovskaya E."/>
        </authorList>
    </citation>
    <scope>NUCLEOTIDE SEQUENCE</scope>
</reference>
<dbReference type="SMART" id="SM00953">
    <property type="entry name" value="RES"/>
    <property type="match status" value="1"/>
</dbReference>
<sequence length="249" mass="27722">MPPVPQPESGPDGPFTPYRGNVWRMIEGQVRPATMRVVDTDAEQSVLEDILEAAKPPVPGPCQHLDYQFWSPFRYGRYPRASRFRRAGPTAGVWYGSEHPLTAVAESAWGALRFFAASKGTPMPRWPVEYTAVMADIQAETAIDLAAPEMAGRSKWTDPKDYTDCLALADRVRVRGCQAIRYASVRDPDHRANLAVLDCAAFAQSAPIASQTWHILLRPKLVRAHCETLRQRHMLVVGKAQFMHPGSAE</sequence>
<organism evidence="2">
    <name type="scientific">hydrothermal vent metagenome</name>
    <dbReference type="NCBI Taxonomy" id="652676"/>
    <lineage>
        <taxon>unclassified sequences</taxon>
        <taxon>metagenomes</taxon>
        <taxon>ecological metagenomes</taxon>
    </lineage>
</organism>
<name>A0A3B0SHK6_9ZZZZ</name>
<dbReference type="EMBL" id="UOEG01000266">
    <property type="protein sequence ID" value="VAW03840.1"/>
    <property type="molecule type" value="Genomic_DNA"/>
</dbReference>
<evidence type="ECO:0000259" key="1">
    <source>
        <dbReference type="SMART" id="SM00953"/>
    </source>
</evidence>
<dbReference type="AlphaFoldDB" id="A0A3B0SHK6"/>
<proteinExistence type="predicted"/>
<gene>
    <name evidence="2" type="ORF">MNBD_ALPHA07-1407</name>
</gene>
<dbReference type="InterPro" id="IPR014914">
    <property type="entry name" value="RES_dom"/>
</dbReference>